<gene>
    <name evidence="1" type="ORF">SK128_023968</name>
</gene>
<accession>A0AAN9A523</accession>
<proteinExistence type="predicted"/>
<sequence>MLHVKLQVVHNARENETNVIMAYNEEIESTLAQMFIENQKKKIVQLCLRWRWLM</sequence>
<organism evidence="1 2">
    <name type="scientific">Halocaridina rubra</name>
    <name type="common">Hawaiian red shrimp</name>
    <dbReference type="NCBI Taxonomy" id="373956"/>
    <lineage>
        <taxon>Eukaryota</taxon>
        <taxon>Metazoa</taxon>
        <taxon>Ecdysozoa</taxon>
        <taxon>Arthropoda</taxon>
        <taxon>Crustacea</taxon>
        <taxon>Multicrustacea</taxon>
        <taxon>Malacostraca</taxon>
        <taxon>Eumalacostraca</taxon>
        <taxon>Eucarida</taxon>
        <taxon>Decapoda</taxon>
        <taxon>Pleocyemata</taxon>
        <taxon>Caridea</taxon>
        <taxon>Atyoidea</taxon>
        <taxon>Atyidae</taxon>
        <taxon>Halocaridina</taxon>
    </lineage>
</organism>
<dbReference type="AlphaFoldDB" id="A0AAN9A523"/>
<evidence type="ECO:0000313" key="1">
    <source>
        <dbReference type="EMBL" id="KAK7074454.1"/>
    </source>
</evidence>
<evidence type="ECO:0000313" key="2">
    <source>
        <dbReference type="Proteomes" id="UP001381693"/>
    </source>
</evidence>
<dbReference type="EMBL" id="JAXCGZ010011588">
    <property type="protein sequence ID" value="KAK7074454.1"/>
    <property type="molecule type" value="Genomic_DNA"/>
</dbReference>
<reference evidence="1 2" key="1">
    <citation type="submission" date="2023-11" db="EMBL/GenBank/DDBJ databases">
        <title>Halocaridina rubra genome assembly.</title>
        <authorList>
            <person name="Smith C."/>
        </authorList>
    </citation>
    <scope>NUCLEOTIDE SEQUENCE [LARGE SCALE GENOMIC DNA]</scope>
    <source>
        <strain evidence="1">EP-1</strain>
        <tissue evidence="1">Whole</tissue>
    </source>
</reference>
<name>A0AAN9A523_HALRR</name>
<dbReference type="Proteomes" id="UP001381693">
    <property type="component" value="Unassembled WGS sequence"/>
</dbReference>
<keyword evidence="2" id="KW-1185">Reference proteome</keyword>
<comment type="caution">
    <text evidence="1">The sequence shown here is derived from an EMBL/GenBank/DDBJ whole genome shotgun (WGS) entry which is preliminary data.</text>
</comment>
<feature type="non-terminal residue" evidence="1">
    <location>
        <position position="54"/>
    </location>
</feature>
<protein>
    <submittedName>
        <fullName evidence="1">Uncharacterized protein</fullName>
    </submittedName>
</protein>